<dbReference type="PROSITE" id="PS50255">
    <property type="entry name" value="CYTOCHROME_B5_2"/>
    <property type="match status" value="1"/>
</dbReference>
<proteinExistence type="inferred from homology"/>
<dbReference type="Gene3D" id="3.10.120.10">
    <property type="entry name" value="Cytochrome b5-like heme/steroid binding domain"/>
    <property type="match status" value="1"/>
</dbReference>
<evidence type="ECO:0000313" key="13">
    <source>
        <dbReference type="Proteomes" id="UP000298787"/>
    </source>
</evidence>
<sequence>MGEEIDKKLIDTGSEPANTNNVEENGETVDCGVKYYTLEEIRVHNMSNDVWIIINDKVYDITSFLEEHPGGEEVLLEQAGGDATESFDDVGHSTDAREMLQQYYIGELSMEVHDTNPGESSSWTMWLIPAITAVVVGIVYRYYMFEHKSS</sequence>
<dbReference type="InterPro" id="IPR050668">
    <property type="entry name" value="Cytochrome_b5"/>
</dbReference>
<evidence type="ECO:0000256" key="1">
    <source>
        <dbReference type="ARBA" id="ARBA00004370"/>
    </source>
</evidence>
<dbReference type="InterPro" id="IPR036400">
    <property type="entry name" value="Cyt_B5-like_heme/steroid_sf"/>
</dbReference>
<feature type="transmembrane region" description="Helical" evidence="9">
    <location>
        <begin position="123"/>
        <end position="143"/>
    </location>
</feature>
<evidence type="ECO:0000256" key="5">
    <source>
        <dbReference type="ARBA" id="ARBA00022982"/>
    </source>
</evidence>
<dbReference type="PANTHER" id="PTHR19359:SF95">
    <property type="entry name" value="CYTOCHROME B5 TYPE B"/>
    <property type="match status" value="1"/>
</dbReference>
<keyword evidence="7 9" id="KW-0472">Membrane</keyword>
<keyword evidence="5" id="KW-0249">Electron transport</keyword>
<feature type="compositionally biased region" description="Basic and acidic residues" evidence="10">
    <location>
        <begin position="1"/>
        <end position="10"/>
    </location>
</feature>
<dbReference type="SMART" id="SM01117">
    <property type="entry name" value="Cyt-b5"/>
    <property type="match status" value="1"/>
</dbReference>
<evidence type="ECO:0000256" key="4">
    <source>
        <dbReference type="ARBA" id="ARBA00022723"/>
    </source>
</evidence>
<evidence type="ECO:0000256" key="7">
    <source>
        <dbReference type="ARBA" id="ARBA00023136"/>
    </source>
</evidence>
<name>A0A4U5U8H8_COLLU</name>
<evidence type="ECO:0000256" key="9">
    <source>
        <dbReference type="RuleBase" id="RU362121"/>
    </source>
</evidence>
<evidence type="ECO:0000313" key="12">
    <source>
        <dbReference type="EMBL" id="TKS70158.1"/>
    </source>
</evidence>
<accession>A0A4U5U8H8</accession>
<dbReference type="PRINTS" id="PR00363">
    <property type="entry name" value="CYTOCHROMEB5"/>
</dbReference>
<protein>
    <submittedName>
        <fullName evidence="12">Cytochrome b5</fullName>
    </submittedName>
</protein>
<dbReference type="Pfam" id="PF00173">
    <property type="entry name" value="Cyt-b5"/>
    <property type="match status" value="1"/>
</dbReference>
<evidence type="ECO:0000256" key="2">
    <source>
        <dbReference type="ARBA" id="ARBA00022617"/>
    </source>
</evidence>
<evidence type="ECO:0000256" key="3">
    <source>
        <dbReference type="ARBA" id="ARBA00022692"/>
    </source>
</evidence>
<dbReference type="AlphaFoldDB" id="A0A4U5U8H8"/>
<gene>
    <name evidence="12" type="ORF">D9C73_004225</name>
</gene>
<dbReference type="SUPFAM" id="SSF55856">
    <property type="entry name" value="Cytochrome b5-like heme/steroid binding domain"/>
    <property type="match status" value="1"/>
</dbReference>
<feature type="region of interest" description="Disordered" evidence="10">
    <location>
        <begin position="1"/>
        <end position="25"/>
    </location>
</feature>
<keyword evidence="5" id="KW-0813">Transport</keyword>
<evidence type="ECO:0000259" key="11">
    <source>
        <dbReference type="PROSITE" id="PS50255"/>
    </source>
</evidence>
<dbReference type="FunFam" id="3.10.120.10:FF:000002">
    <property type="entry name" value="Cytochrome b5 type B"/>
    <property type="match status" value="1"/>
</dbReference>
<evidence type="ECO:0000256" key="6">
    <source>
        <dbReference type="ARBA" id="ARBA00023004"/>
    </source>
</evidence>
<comment type="similarity">
    <text evidence="8 9">Belongs to the cytochrome b5 family.</text>
</comment>
<dbReference type="InterPro" id="IPR001199">
    <property type="entry name" value="Cyt_B5-like_heme/steroid-bd"/>
</dbReference>
<dbReference type="EMBL" id="CM014081">
    <property type="protein sequence ID" value="TKS70158.1"/>
    <property type="molecule type" value="Genomic_DNA"/>
</dbReference>
<dbReference type="Proteomes" id="UP000298787">
    <property type="component" value="Chromosome 4"/>
</dbReference>
<keyword evidence="4 9" id="KW-0479">Metal-binding</keyword>
<keyword evidence="2 9" id="KW-0349">Heme</keyword>
<evidence type="ECO:0000256" key="8">
    <source>
        <dbReference type="ARBA" id="ARBA00038168"/>
    </source>
</evidence>
<keyword evidence="3 9" id="KW-0812">Transmembrane</keyword>
<keyword evidence="6 9" id="KW-0408">Iron</keyword>
<dbReference type="PROSITE" id="PS00191">
    <property type="entry name" value="CYTOCHROME_B5_1"/>
    <property type="match status" value="1"/>
</dbReference>
<dbReference type="GO" id="GO:0020037">
    <property type="term" value="F:heme binding"/>
    <property type="evidence" value="ECO:0007669"/>
    <property type="project" value="UniProtKB-UniRule"/>
</dbReference>
<keyword evidence="9" id="KW-1133">Transmembrane helix</keyword>
<dbReference type="InterPro" id="IPR018506">
    <property type="entry name" value="Cyt_B5_heme-BS"/>
</dbReference>
<dbReference type="PANTHER" id="PTHR19359">
    <property type="entry name" value="CYTOCHROME B5"/>
    <property type="match status" value="1"/>
</dbReference>
<feature type="domain" description="Cytochrome b5 heme-binding" evidence="11">
    <location>
        <begin position="33"/>
        <end position="109"/>
    </location>
</feature>
<reference evidence="12 13" key="1">
    <citation type="submission" date="2019-01" db="EMBL/GenBank/DDBJ databases">
        <title>Genome Assembly of Collichthys lucidus.</title>
        <authorList>
            <person name="Cai M."/>
            <person name="Xiao S."/>
        </authorList>
    </citation>
    <scope>NUCLEOTIDE SEQUENCE [LARGE SCALE GENOMIC DNA]</scope>
    <source>
        <strain evidence="12">JT15FE1705JMU</strain>
        <tissue evidence="12">Muscle</tissue>
    </source>
</reference>
<keyword evidence="13" id="KW-1185">Reference proteome</keyword>
<comment type="subcellular location">
    <subcellularLocation>
        <location evidence="1">Membrane</location>
    </subcellularLocation>
</comment>
<dbReference type="GO" id="GO:0046872">
    <property type="term" value="F:metal ion binding"/>
    <property type="evidence" value="ECO:0007669"/>
    <property type="project" value="UniProtKB-UniRule"/>
</dbReference>
<dbReference type="STRING" id="240159.A0A4U5U8H8"/>
<organism evidence="12 13">
    <name type="scientific">Collichthys lucidus</name>
    <name type="common">Big head croaker</name>
    <name type="synonym">Sciaena lucida</name>
    <dbReference type="NCBI Taxonomy" id="240159"/>
    <lineage>
        <taxon>Eukaryota</taxon>
        <taxon>Metazoa</taxon>
        <taxon>Chordata</taxon>
        <taxon>Craniata</taxon>
        <taxon>Vertebrata</taxon>
        <taxon>Euteleostomi</taxon>
        <taxon>Actinopterygii</taxon>
        <taxon>Neopterygii</taxon>
        <taxon>Teleostei</taxon>
        <taxon>Neoteleostei</taxon>
        <taxon>Acanthomorphata</taxon>
        <taxon>Eupercaria</taxon>
        <taxon>Sciaenidae</taxon>
        <taxon>Collichthys</taxon>
    </lineage>
</organism>
<dbReference type="GO" id="GO:0016020">
    <property type="term" value="C:membrane"/>
    <property type="evidence" value="ECO:0007669"/>
    <property type="project" value="UniProtKB-SubCell"/>
</dbReference>
<evidence type="ECO:0000256" key="10">
    <source>
        <dbReference type="SAM" id="MobiDB-lite"/>
    </source>
</evidence>